<evidence type="ECO:0008006" key="3">
    <source>
        <dbReference type="Google" id="ProtNLM"/>
    </source>
</evidence>
<protein>
    <recommendedName>
        <fullName evidence="3">SnoaL-like domain-containing protein</fullName>
    </recommendedName>
</protein>
<keyword evidence="2" id="KW-1185">Reference proteome</keyword>
<dbReference type="InterPro" id="IPR032710">
    <property type="entry name" value="NTF2-like_dom_sf"/>
</dbReference>
<evidence type="ECO:0000313" key="2">
    <source>
        <dbReference type="Proteomes" id="UP000318065"/>
    </source>
</evidence>
<dbReference type="RefSeq" id="WP_143526624.1">
    <property type="nucleotide sequence ID" value="NZ_AP019791.1"/>
</dbReference>
<organism evidence="1 2">
    <name type="scientific">Rubrobacter xylanophilus</name>
    <dbReference type="NCBI Taxonomy" id="49319"/>
    <lineage>
        <taxon>Bacteria</taxon>
        <taxon>Bacillati</taxon>
        <taxon>Actinomycetota</taxon>
        <taxon>Rubrobacteria</taxon>
        <taxon>Rubrobacterales</taxon>
        <taxon>Rubrobacteraceae</taxon>
        <taxon>Rubrobacter</taxon>
    </lineage>
</organism>
<evidence type="ECO:0000313" key="1">
    <source>
        <dbReference type="EMBL" id="BBL78485.1"/>
    </source>
</evidence>
<accession>A0A510HGW1</accession>
<proteinExistence type="predicted"/>
<reference evidence="1" key="1">
    <citation type="journal article" date="2019" name="Microbiol. Resour. Announc.">
        <title>Complete Genome Sequence of Rubrobacter xylanophilus Strain AA3-22, Isolated from Arima Onsen in Japan.</title>
        <authorList>
            <person name="Tomariguchi N."/>
            <person name="Miyazaki K."/>
        </authorList>
    </citation>
    <scope>NUCLEOTIDE SEQUENCE [LARGE SCALE GENOMIC DNA]</scope>
    <source>
        <strain evidence="1">AA3-22</strain>
    </source>
</reference>
<gene>
    <name evidence="1" type="ORF">RxyAA322_03390</name>
</gene>
<dbReference type="Proteomes" id="UP000318065">
    <property type="component" value="Chromosome"/>
</dbReference>
<name>A0A510HGW1_9ACTN</name>
<dbReference type="OrthoDB" id="667202at2"/>
<dbReference type="SUPFAM" id="SSF54427">
    <property type="entry name" value="NTF2-like"/>
    <property type="match status" value="1"/>
</dbReference>
<dbReference type="AlphaFoldDB" id="A0A510HGW1"/>
<sequence length="104" mass="11693">MNSDIQQLFITYEHAFSALDVARQADLFGDSFLSAGPRGVIAGSKAQFTQMAEQMAAFYKGVGFSGARIVSMEEKPITVAFSLVDVRWEVLFRRQEEKYVQFDV</sequence>
<dbReference type="EMBL" id="AP019791">
    <property type="protein sequence ID" value="BBL78485.1"/>
    <property type="molecule type" value="Genomic_DNA"/>
</dbReference>